<dbReference type="RefSeq" id="WP_025901540.1">
    <property type="nucleotide sequence ID" value="NZ_ATMJ01000038.1"/>
</dbReference>
<dbReference type="Pfam" id="PF01361">
    <property type="entry name" value="Tautomerase"/>
    <property type="match status" value="1"/>
</dbReference>
<proteinExistence type="predicted"/>
<dbReference type="InterPro" id="IPR014347">
    <property type="entry name" value="Tautomerase/MIF_sf"/>
</dbReference>
<evidence type="ECO:0000256" key="1">
    <source>
        <dbReference type="ARBA" id="ARBA00023235"/>
    </source>
</evidence>
<dbReference type="EMBL" id="JMPR01000008">
    <property type="protein sequence ID" value="KFD22295.1"/>
    <property type="molecule type" value="Genomic_DNA"/>
</dbReference>
<dbReference type="eggNOG" id="COG1942">
    <property type="taxonomic scope" value="Bacteria"/>
</dbReference>
<keyword evidence="1 3" id="KW-0413">Isomerase</keyword>
<sequence>MPHIEIKSFPRELTPEQTKEFAEAMTQLMQQYLECREGAVSIALKYVPREEWKSSVWETQIAPEMAELIKAPDYQL</sequence>
<evidence type="ECO:0000313" key="4">
    <source>
        <dbReference type="Proteomes" id="UP000028602"/>
    </source>
</evidence>
<dbReference type="NCBIfam" id="NF002324">
    <property type="entry name" value="PRK01271.1"/>
    <property type="match status" value="1"/>
</dbReference>
<accession>A0A085JP99</accession>
<dbReference type="AlphaFoldDB" id="A0A085JP99"/>
<evidence type="ECO:0000313" key="3">
    <source>
        <dbReference type="EMBL" id="KFD22295.1"/>
    </source>
</evidence>
<organism evidence="3 4">
    <name type="scientific">Tatumella ptyseos ATCC 33301</name>
    <dbReference type="NCBI Taxonomy" id="1005995"/>
    <lineage>
        <taxon>Bacteria</taxon>
        <taxon>Pseudomonadati</taxon>
        <taxon>Pseudomonadota</taxon>
        <taxon>Gammaproteobacteria</taxon>
        <taxon>Enterobacterales</taxon>
        <taxon>Erwiniaceae</taxon>
        <taxon>Tatumella</taxon>
    </lineage>
</organism>
<protein>
    <submittedName>
        <fullName evidence="3">Putative tautomerase</fullName>
        <ecNumber evidence="3">5.3.2.-</ecNumber>
    </submittedName>
</protein>
<dbReference type="EC" id="5.3.2.-" evidence="3"/>
<dbReference type="Gene3D" id="3.30.429.10">
    <property type="entry name" value="Macrophage Migration Inhibitory Factor"/>
    <property type="match status" value="1"/>
</dbReference>
<dbReference type="InterPro" id="IPR004370">
    <property type="entry name" value="4-OT-like_dom"/>
</dbReference>
<dbReference type="OrthoDB" id="3395834at2"/>
<comment type="caution">
    <text evidence="3">The sequence shown here is derived from an EMBL/GenBank/DDBJ whole genome shotgun (WGS) entry which is preliminary data.</text>
</comment>
<keyword evidence="4" id="KW-1185">Reference proteome</keyword>
<gene>
    <name evidence="3" type="primary">pptA</name>
    <name evidence="3" type="ORF">GTPT_0469</name>
</gene>
<dbReference type="SUPFAM" id="SSF55331">
    <property type="entry name" value="Tautomerase/MIF"/>
    <property type="match status" value="1"/>
</dbReference>
<evidence type="ECO:0000259" key="2">
    <source>
        <dbReference type="Pfam" id="PF01361"/>
    </source>
</evidence>
<feature type="domain" description="4-oxalocrotonate tautomerase-like" evidence="2">
    <location>
        <begin position="2"/>
        <end position="52"/>
    </location>
</feature>
<reference evidence="3 4" key="1">
    <citation type="submission" date="2014-05" db="EMBL/GenBank/DDBJ databases">
        <title>ATOL: Assembling a taxonomically balanced genome-scale reconstruction of the evolutionary history of the Enterobacteriaceae.</title>
        <authorList>
            <person name="Plunkett G.III."/>
            <person name="Neeno-Eckwall E.C."/>
            <person name="Glasner J.D."/>
            <person name="Perna N.T."/>
        </authorList>
    </citation>
    <scope>NUCLEOTIDE SEQUENCE [LARGE SCALE GENOMIC DNA]</scope>
    <source>
        <strain evidence="3 4">ATCC 33301</strain>
    </source>
</reference>
<dbReference type="GO" id="GO:0016853">
    <property type="term" value="F:isomerase activity"/>
    <property type="evidence" value="ECO:0007669"/>
    <property type="project" value="UniProtKB-KW"/>
</dbReference>
<dbReference type="Proteomes" id="UP000028602">
    <property type="component" value="Unassembled WGS sequence"/>
</dbReference>
<name>A0A085JP99_9GAMM</name>